<proteinExistence type="predicted"/>
<evidence type="ECO:0000313" key="2">
    <source>
        <dbReference type="Proteomes" id="UP000316426"/>
    </source>
</evidence>
<reference evidence="1 2" key="1">
    <citation type="submission" date="2019-02" db="EMBL/GenBank/DDBJ databases">
        <title>Deep-cultivation of Planctomycetes and their phenomic and genomic characterization uncovers novel biology.</title>
        <authorList>
            <person name="Wiegand S."/>
            <person name="Jogler M."/>
            <person name="Boedeker C."/>
            <person name="Pinto D."/>
            <person name="Vollmers J."/>
            <person name="Rivas-Marin E."/>
            <person name="Kohn T."/>
            <person name="Peeters S.H."/>
            <person name="Heuer A."/>
            <person name="Rast P."/>
            <person name="Oberbeckmann S."/>
            <person name="Bunk B."/>
            <person name="Jeske O."/>
            <person name="Meyerdierks A."/>
            <person name="Storesund J.E."/>
            <person name="Kallscheuer N."/>
            <person name="Luecker S."/>
            <person name="Lage O.M."/>
            <person name="Pohl T."/>
            <person name="Merkel B.J."/>
            <person name="Hornburger P."/>
            <person name="Mueller R.-W."/>
            <person name="Bruemmer F."/>
            <person name="Labrenz M."/>
            <person name="Spormann A.M."/>
            <person name="Op den Camp H."/>
            <person name="Overmann J."/>
            <person name="Amann R."/>
            <person name="Jetten M.S.M."/>
            <person name="Mascher T."/>
            <person name="Medema M.H."/>
            <person name="Devos D.P."/>
            <person name="Kaster A.-K."/>
            <person name="Ovreas L."/>
            <person name="Rohde M."/>
            <person name="Galperin M.Y."/>
            <person name="Jogler C."/>
        </authorList>
    </citation>
    <scope>NUCLEOTIDE SEQUENCE [LARGE SCALE GENOMIC DNA]</scope>
    <source>
        <strain evidence="1 2">Spa11</strain>
    </source>
</reference>
<dbReference type="Proteomes" id="UP000316426">
    <property type="component" value="Chromosome"/>
</dbReference>
<keyword evidence="2" id="KW-1185">Reference proteome</keyword>
<dbReference type="KEGG" id="bmei:Spa11_45050"/>
<organism evidence="1 2">
    <name type="scientific">Botrimarina mediterranea</name>
    <dbReference type="NCBI Taxonomy" id="2528022"/>
    <lineage>
        <taxon>Bacteria</taxon>
        <taxon>Pseudomonadati</taxon>
        <taxon>Planctomycetota</taxon>
        <taxon>Planctomycetia</taxon>
        <taxon>Pirellulales</taxon>
        <taxon>Lacipirellulaceae</taxon>
        <taxon>Botrimarina</taxon>
    </lineage>
</organism>
<name>A0A518KEQ2_9BACT</name>
<dbReference type="EMBL" id="CP036349">
    <property type="protein sequence ID" value="QDV76275.1"/>
    <property type="molecule type" value="Genomic_DNA"/>
</dbReference>
<evidence type="ECO:0000313" key="1">
    <source>
        <dbReference type="EMBL" id="QDV76275.1"/>
    </source>
</evidence>
<protein>
    <submittedName>
        <fullName evidence="1">Uncharacterized protein</fullName>
    </submittedName>
</protein>
<gene>
    <name evidence="1" type="ORF">Spa11_45050</name>
</gene>
<sequence>MIVSSVDNQYRCSNHFPIDTRLKRISVCCSYLDDEICIDSYFYLLPPITRCNYLTFLGSIPTIQLAARDRYGFSLSVLLDVMPFLNYEA</sequence>
<dbReference type="AlphaFoldDB" id="A0A518KEQ2"/>
<accession>A0A518KEQ2</accession>